<sequence length="190" mass="20547">MALPSNKRLAAGTIGAVLAARCAVLLSGCDDAAVVDAEPNVALAGLAEEVMVQRAHGTCVGPPRSPLRWGSDVGTADRICCFNRHYAEYGGYFQTTTFFDDQRSVETTVFYDSITGHPLFEAPIGRSFDEFYTESVQHGWPSFRDAEVRSDFVRVLEDGEVASVNGTHLGHNLPDSKGNRYCINIVSVAG</sequence>
<evidence type="ECO:0008006" key="3">
    <source>
        <dbReference type="Google" id="ProtNLM"/>
    </source>
</evidence>
<protein>
    <recommendedName>
        <fullName evidence="3">Peptide-methionine (R)-S-oxide reductase</fullName>
    </recommendedName>
</protein>
<reference evidence="1" key="1">
    <citation type="submission" date="2023-10" db="EMBL/GenBank/DDBJ databases">
        <authorList>
            <person name="Chen Y."/>
            <person name="Shah S."/>
            <person name="Dougan E. K."/>
            <person name="Thang M."/>
            <person name="Chan C."/>
        </authorList>
    </citation>
    <scope>NUCLEOTIDE SEQUENCE [LARGE SCALE GENOMIC DNA]</scope>
</reference>
<dbReference type="SUPFAM" id="SSF51316">
    <property type="entry name" value="Mss4-like"/>
    <property type="match status" value="1"/>
</dbReference>
<dbReference type="Gene3D" id="2.170.150.20">
    <property type="entry name" value="Peptide methionine sulfoxide reductase"/>
    <property type="match status" value="1"/>
</dbReference>
<evidence type="ECO:0000313" key="2">
    <source>
        <dbReference type="Proteomes" id="UP001189429"/>
    </source>
</evidence>
<gene>
    <name evidence="1" type="ORF">PCOR1329_LOCUS81905</name>
</gene>
<accession>A0ABN9Y5I6</accession>
<dbReference type="EMBL" id="CAUYUJ010021726">
    <property type="protein sequence ID" value="CAK0906650.1"/>
    <property type="molecule type" value="Genomic_DNA"/>
</dbReference>
<keyword evidence="2" id="KW-1185">Reference proteome</keyword>
<dbReference type="Proteomes" id="UP001189429">
    <property type="component" value="Unassembled WGS sequence"/>
</dbReference>
<name>A0ABN9Y5I6_9DINO</name>
<organism evidence="1 2">
    <name type="scientific">Prorocentrum cordatum</name>
    <dbReference type="NCBI Taxonomy" id="2364126"/>
    <lineage>
        <taxon>Eukaryota</taxon>
        <taxon>Sar</taxon>
        <taxon>Alveolata</taxon>
        <taxon>Dinophyceae</taxon>
        <taxon>Prorocentrales</taxon>
        <taxon>Prorocentraceae</taxon>
        <taxon>Prorocentrum</taxon>
    </lineage>
</organism>
<dbReference type="InterPro" id="IPR011057">
    <property type="entry name" value="Mss4-like_sf"/>
</dbReference>
<comment type="caution">
    <text evidence="1">The sequence shown here is derived from an EMBL/GenBank/DDBJ whole genome shotgun (WGS) entry which is preliminary data.</text>
</comment>
<evidence type="ECO:0000313" key="1">
    <source>
        <dbReference type="EMBL" id="CAK0906650.1"/>
    </source>
</evidence>
<proteinExistence type="predicted"/>